<organism evidence="9 10">
    <name type="scientific">Planoprotostelium fungivorum</name>
    <dbReference type="NCBI Taxonomy" id="1890364"/>
    <lineage>
        <taxon>Eukaryota</taxon>
        <taxon>Amoebozoa</taxon>
        <taxon>Evosea</taxon>
        <taxon>Variosea</taxon>
        <taxon>Cavosteliida</taxon>
        <taxon>Cavosteliaceae</taxon>
        <taxon>Planoprotostelium</taxon>
    </lineage>
</organism>
<evidence type="ECO:0000313" key="10">
    <source>
        <dbReference type="Proteomes" id="UP000241769"/>
    </source>
</evidence>
<dbReference type="InterPro" id="IPR006565">
    <property type="entry name" value="BTP"/>
</dbReference>
<evidence type="ECO:0000256" key="3">
    <source>
        <dbReference type="ARBA" id="ARBA00017307"/>
    </source>
</evidence>
<feature type="compositionally biased region" description="Polar residues" evidence="7">
    <location>
        <begin position="100"/>
        <end position="114"/>
    </location>
</feature>
<dbReference type="InterPro" id="IPR019473">
    <property type="entry name" value="TFIID_su8_C"/>
</dbReference>
<gene>
    <name evidence="9" type="ORF">PROFUN_11801</name>
</gene>
<evidence type="ECO:0000259" key="8">
    <source>
        <dbReference type="SMART" id="SM00576"/>
    </source>
</evidence>
<keyword evidence="5" id="KW-0804">Transcription</keyword>
<dbReference type="Pfam" id="PF10406">
    <property type="entry name" value="TAF8_C"/>
    <property type="match status" value="1"/>
</dbReference>
<dbReference type="AlphaFoldDB" id="A0A2P6MRG6"/>
<dbReference type="InterPro" id="IPR009072">
    <property type="entry name" value="Histone-fold"/>
</dbReference>
<sequence>MAEQYARNASRVALAQIVDDEGFGKVQESALDTLTDIMVKCLRSHAYCEMATRTETNVHDVIASLKDQRVTLDELCLFAQIPDIPTARPILEFPNKRPVENNSNAPIQNDNMDTTNDEKTNSHNGREHIPSFLPPFPETRTWKQTPVFEEHLRDQKAIRKAKSKDRKVMEESLAKLNEELGDKPIVNYDTARKISEDSDSFHPKFQLESSQDLESANAETEPPTPLHRDSLFMVRIQKKKKFESTNESSGAGMEDKRVYSELEESERKRKRERAEQLLDARNRGQGNGMDV</sequence>
<proteinExistence type="inferred from homology"/>
<reference evidence="9 10" key="1">
    <citation type="journal article" date="2018" name="Genome Biol. Evol.">
        <title>Multiple Roots of Fruiting Body Formation in Amoebozoa.</title>
        <authorList>
            <person name="Hillmann F."/>
            <person name="Forbes G."/>
            <person name="Novohradska S."/>
            <person name="Ferling I."/>
            <person name="Riege K."/>
            <person name="Groth M."/>
            <person name="Westermann M."/>
            <person name="Marz M."/>
            <person name="Spaller T."/>
            <person name="Winckler T."/>
            <person name="Schaap P."/>
            <person name="Glockner G."/>
        </authorList>
    </citation>
    <scope>NUCLEOTIDE SEQUENCE [LARGE SCALE GENOMIC DNA]</scope>
    <source>
        <strain evidence="9 10">Jena</strain>
    </source>
</reference>
<evidence type="ECO:0000256" key="5">
    <source>
        <dbReference type="ARBA" id="ARBA00023163"/>
    </source>
</evidence>
<comment type="subcellular location">
    <subcellularLocation>
        <location evidence="1">Nucleus</location>
    </subcellularLocation>
</comment>
<evidence type="ECO:0000313" key="9">
    <source>
        <dbReference type="EMBL" id="PRP74299.1"/>
    </source>
</evidence>
<keyword evidence="6" id="KW-0539">Nucleus</keyword>
<evidence type="ECO:0000256" key="4">
    <source>
        <dbReference type="ARBA" id="ARBA00023015"/>
    </source>
</evidence>
<feature type="compositionally biased region" description="Basic and acidic residues" evidence="7">
    <location>
        <begin position="272"/>
        <end position="282"/>
    </location>
</feature>
<evidence type="ECO:0000256" key="7">
    <source>
        <dbReference type="SAM" id="MobiDB-lite"/>
    </source>
</evidence>
<keyword evidence="4" id="KW-0805">Transcription regulation</keyword>
<dbReference type="GO" id="GO:0005669">
    <property type="term" value="C:transcription factor TFIID complex"/>
    <property type="evidence" value="ECO:0007669"/>
    <property type="project" value="InterPro"/>
</dbReference>
<evidence type="ECO:0000256" key="6">
    <source>
        <dbReference type="ARBA" id="ARBA00023242"/>
    </source>
</evidence>
<dbReference type="PANTHER" id="PTHR46338:SF1">
    <property type="entry name" value="TRANSCRIPTION INITIATION FACTOR TFIID SUBUNIT 8"/>
    <property type="match status" value="1"/>
</dbReference>
<feature type="compositionally biased region" description="Polar residues" evidence="7">
    <location>
        <begin position="207"/>
        <end position="218"/>
    </location>
</feature>
<protein>
    <recommendedName>
        <fullName evidence="3">Transcription initiation factor TFIID subunit 8</fullName>
    </recommendedName>
</protein>
<evidence type="ECO:0000256" key="2">
    <source>
        <dbReference type="ARBA" id="ARBA00008767"/>
    </source>
</evidence>
<keyword evidence="10" id="KW-1185">Reference proteome</keyword>
<dbReference type="STRING" id="1890364.A0A2P6MRG6"/>
<comment type="similarity">
    <text evidence="2">Belongs to the TAF8 family.</text>
</comment>
<dbReference type="Pfam" id="PF07524">
    <property type="entry name" value="Bromo_TP"/>
    <property type="match status" value="1"/>
</dbReference>
<dbReference type="SMART" id="SM00576">
    <property type="entry name" value="BTP"/>
    <property type="match status" value="1"/>
</dbReference>
<feature type="region of interest" description="Disordered" evidence="7">
    <location>
        <begin position="206"/>
        <end position="291"/>
    </location>
</feature>
<dbReference type="PANTHER" id="PTHR46338">
    <property type="entry name" value="TRANSCRIPTION INITIATION FACTOR TFIID SUBUNIT 8"/>
    <property type="match status" value="1"/>
</dbReference>
<name>A0A2P6MRG6_9EUKA</name>
<dbReference type="InterPro" id="IPR037818">
    <property type="entry name" value="TAF8"/>
</dbReference>
<feature type="domain" description="Bromodomain associated" evidence="8">
    <location>
        <begin position="3"/>
        <end position="74"/>
    </location>
</feature>
<dbReference type="OrthoDB" id="436852at2759"/>
<dbReference type="InParanoid" id="A0A2P6MRG6"/>
<dbReference type="Gene3D" id="1.10.20.10">
    <property type="entry name" value="Histone, subunit A"/>
    <property type="match status" value="1"/>
</dbReference>
<feature type="region of interest" description="Disordered" evidence="7">
    <location>
        <begin position="95"/>
        <end position="136"/>
    </location>
</feature>
<feature type="compositionally biased region" description="Basic and acidic residues" evidence="7">
    <location>
        <begin position="116"/>
        <end position="129"/>
    </location>
</feature>
<comment type="caution">
    <text evidence="9">The sequence shown here is derived from an EMBL/GenBank/DDBJ whole genome shotgun (WGS) entry which is preliminary data.</text>
</comment>
<dbReference type="EMBL" id="MDYQ01000477">
    <property type="protein sequence ID" value="PRP74299.1"/>
    <property type="molecule type" value="Genomic_DNA"/>
</dbReference>
<evidence type="ECO:0000256" key="1">
    <source>
        <dbReference type="ARBA" id="ARBA00004123"/>
    </source>
</evidence>
<dbReference type="CDD" id="cd08049">
    <property type="entry name" value="TAF8"/>
    <property type="match status" value="1"/>
</dbReference>
<accession>A0A2P6MRG6</accession>
<dbReference type="Proteomes" id="UP000241769">
    <property type="component" value="Unassembled WGS sequence"/>
</dbReference>
<dbReference type="GO" id="GO:0046982">
    <property type="term" value="F:protein heterodimerization activity"/>
    <property type="evidence" value="ECO:0007669"/>
    <property type="project" value="InterPro"/>
</dbReference>